<dbReference type="AlphaFoldDB" id="A0A232M1X0"/>
<protein>
    <submittedName>
        <fullName evidence="1">Uncharacterized protein</fullName>
    </submittedName>
</protein>
<dbReference type="EMBL" id="NPHW01002960">
    <property type="protein sequence ID" value="OXV10389.1"/>
    <property type="molecule type" value="Genomic_DNA"/>
</dbReference>
<comment type="caution">
    <text evidence="1">The sequence shown here is derived from an EMBL/GenBank/DDBJ whole genome shotgun (WGS) entry which is preliminary data.</text>
</comment>
<sequence>MLSGFGSVTDIERLLKTDNVVFVICPPYRDWFDQPILKLCPLALKVCIYIYLTGPSAIIWFSIPRGVLICCTQMCSKDSKEMFLIVIFNTSTSKLV</sequence>
<accession>A0A232M1X0</accession>
<evidence type="ECO:0000313" key="1">
    <source>
        <dbReference type="EMBL" id="OXV10389.1"/>
    </source>
</evidence>
<proteinExistence type="predicted"/>
<gene>
    <name evidence="1" type="ORF">Egran_01852</name>
</gene>
<dbReference type="Proteomes" id="UP000243515">
    <property type="component" value="Unassembled WGS sequence"/>
</dbReference>
<reference evidence="1 2" key="1">
    <citation type="journal article" date="2015" name="Environ. Microbiol.">
        <title>Metagenome sequence of Elaphomyces granulatus from sporocarp tissue reveals Ascomycota ectomycorrhizal fingerprints of genome expansion and a Proteobacteria-rich microbiome.</title>
        <authorList>
            <person name="Quandt C.A."/>
            <person name="Kohler A."/>
            <person name="Hesse C.N."/>
            <person name="Sharpton T.J."/>
            <person name="Martin F."/>
            <person name="Spatafora J.W."/>
        </authorList>
    </citation>
    <scope>NUCLEOTIDE SEQUENCE [LARGE SCALE GENOMIC DNA]</scope>
    <source>
        <strain evidence="1 2">OSC145934</strain>
    </source>
</reference>
<organism evidence="1 2">
    <name type="scientific">Elaphomyces granulatus</name>
    <dbReference type="NCBI Taxonomy" id="519963"/>
    <lineage>
        <taxon>Eukaryota</taxon>
        <taxon>Fungi</taxon>
        <taxon>Dikarya</taxon>
        <taxon>Ascomycota</taxon>
        <taxon>Pezizomycotina</taxon>
        <taxon>Eurotiomycetes</taxon>
        <taxon>Eurotiomycetidae</taxon>
        <taxon>Eurotiales</taxon>
        <taxon>Elaphomycetaceae</taxon>
        <taxon>Elaphomyces</taxon>
    </lineage>
</organism>
<evidence type="ECO:0000313" key="2">
    <source>
        <dbReference type="Proteomes" id="UP000243515"/>
    </source>
</evidence>
<name>A0A232M1X0_9EURO</name>
<keyword evidence="2" id="KW-1185">Reference proteome</keyword>